<evidence type="ECO:0000256" key="2">
    <source>
        <dbReference type="SAM" id="MobiDB-lite"/>
    </source>
</evidence>
<feature type="domain" description="Water stress and hypersensitive response" evidence="3">
    <location>
        <begin position="178"/>
        <end position="295"/>
    </location>
</feature>
<dbReference type="OrthoDB" id="1883584at2759"/>
<keyword evidence="5" id="KW-1185">Reference proteome</keyword>
<dbReference type="InterPro" id="IPR004864">
    <property type="entry name" value="LEA_2"/>
</dbReference>
<dbReference type="GO" id="GO:0009269">
    <property type="term" value="P:response to desiccation"/>
    <property type="evidence" value="ECO:0007669"/>
    <property type="project" value="InterPro"/>
</dbReference>
<dbReference type="Gene3D" id="2.60.40.1820">
    <property type="match status" value="2"/>
</dbReference>
<dbReference type="SMART" id="SM00769">
    <property type="entry name" value="WHy"/>
    <property type="match status" value="2"/>
</dbReference>
<accession>A0A843TYG6</accession>
<evidence type="ECO:0000313" key="4">
    <source>
        <dbReference type="EMBL" id="MQL74897.1"/>
    </source>
</evidence>
<feature type="region of interest" description="Disordered" evidence="2">
    <location>
        <begin position="287"/>
        <end position="314"/>
    </location>
</feature>
<evidence type="ECO:0000313" key="5">
    <source>
        <dbReference type="Proteomes" id="UP000652761"/>
    </source>
</evidence>
<feature type="domain" description="Water stress and hypersensitive response" evidence="3">
    <location>
        <begin position="52"/>
        <end position="169"/>
    </location>
</feature>
<dbReference type="AlphaFoldDB" id="A0A843TYG6"/>
<dbReference type="EMBL" id="NMUH01000226">
    <property type="protein sequence ID" value="MQL74897.1"/>
    <property type="molecule type" value="Genomic_DNA"/>
</dbReference>
<evidence type="ECO:0000256" key="1">
    <source>
        <dbReference type="ARBA" id="ARBA00005960"/>
    </source>
</evidence>
<gene>
    <name evidence="4" type="ORF">Taro_007261</name>
</gene>
<organism evidence="4 5">
    <name type="scientific">Colocasia esculenta</name>
    <name type="common">Wild taro</name>
    <name type="synonym">Arum esculentum</name>
    <dbReference type="NCBI Taxonomy" id="4460"/>
    <lineage>
        <taxon>Eukaryota</taxon>
        <taxon>Viridiplantae</taxon>
        <taxon>Streptophyta</taxon>
        <taxon>Embryophyta</taxon>
        <taxon>Tracheophyta</taxon>
        <taxon>Spermatophyta</taxon>
        <taxon>Magnoliopsida</taxon>
        <taxon>Liliopsida</taxon>
        <taxon>Araceae</taxon>
        <taxon>Aroideae</taxon>
        <taxon>Colocasieae</taxon>
        <taxon>Colocasia</taxon>
    </lineage>
</organism>
<comment type="caution">
    <text evidence="4">The sequence shown here is derived from an EMBL/GenBank/DDBJ whole genome shotgun (WGS) entry which is preliminary data.</text>
</comment>
<comment type="similarity">
    <text evidence="1">Belongs to the LEA type 2 family.</text>
</comment>
<feature type="compositionally biased region" description="Acidic residues" evidence="2">
    <location>
        <begin position="303"/>
        <end position="314"/>
    </location>
</feature>
<dbReference type="Pfam" id="PF03168">
    <property type="entry name" value="LEA_2"/>
    <property type="match status" value="2"/>
</dbReference>
<dbReference type="PANTHER" id="PTHR31459:SF2">
    <property type="entry name" value="OS03G0843300 PROTEIN"/>
    <property type="match status" value="1"/>
</dbReference>
<feature type="compositionally biased region" description="Basic and acidic residues" evidence="2">
    <location>
        <begin position="289"/>
        <end position="302"/>
    </location>
</feature>
<dbReference type="GO" id="GO:0005829">
    <property type="term" value="C:cytosol"/>
    <property type="evidence" value="ECO:0007669"/>
    <property type="project" value="TreeGrafter"/>
</dbReference>
<dbReference type="InterPro" id="IPR013990">
    <property type="entry name" value="WHy-dom"/>
</dbReference>
<sequence>MASTDKPVRMEIEGEKELAERGTESFLDKVKDFVHDIGDKLEEAISLGKPDATLSAVHFTSLDPHHAHLLLDVLVANTNSAPISLPDLRYLLDSNGRKLASGSLPHAGAIAPHGSEVVKLPLVLSYDDVRSAHPDIHPGSVIPYSVALEIAADVPDSGKVTLRVKKDGELPVPQAPQVDLRRVGLDKVSLEEVSATLHLKVGNRNDFDLGVNAVECEVWLGGVSLGKETLRMSAVVVKHGNGVVQVPVKFRPSELGSAVWEVVRGRGAVYAMKGSLDADTPFGAMKLPFGKDEGSTKLRKADDDDEDSDDGEKK</sequence>
<proteinExistence type="inferred from homology"/>
<dbReference type="PANTHER" id="PTHR31459">
    <property type="match status" value="1"/>
</dbReference>
<dbReference type="SUPFAM" id="SSF117070">
    <property type="entry name" value="LEA14-like"/>
    <property type="match status" value="2"/>
</dbReference>
<evidence type="ECO:0000259" key="3">
    <source>
        <dbReference type="SMART" id="SM00769"/>
    </source>
</evidence>
<name>A0A843TYG6_COLES</name>
<reference evidence="4" key="1">
    <citation type="submission" date="2017-07" db="EMBL/GenBank/DDBJ databases">
        <title>Taro Niue Genome Assembly and Annotation.</title>
        <authorList>
            <person name="Atibalentja N."/>
            <person name="Keating K."/>
            <person name="Fields C.J."/>
        </authorList>
    </citation>
    <scope>NUCLEOTIDE SEQUENCE</scope>
    <source>
        <strain evidence="4">Niue_2</strain>
        <tissue evidence="4">Leaf</tissue>
    </source>
</reference>
<dbReference type="Proteomes" id="UP000652761">
    <property type="component" value="Unassembled WGS sequence"/>
</dbReference>
<dbReference type="InterPro" id="IPR045043">
    <property type="entry name" value="Lea14-like"/>
</dbReference>
<dbReference type="SMR" id="A0A843TYG6"/>
<protein>
    <recommendedName>
        <fullName evidence="3">Water stress and hypersensitive response domain-containing protein</fullName>
    </recommendedName>
</protein>